<keyword evidence="2" id="KW-1185">Reference proteome</keyword>
<protein>
    <submittedName>
        <fullName evidence="1">Uncharacterized protein</fullName>
    </submittedName>
</protein>
<dbReference type="Proteomes" id="UP001062846">
    <property type="component" value="Chromosome 5"/>
</dbReference>
<dbReference type="EMBL" id="CM046392">
    <property type="protein sequence ID" value="KAI8557171.1"/>
    <property type="molecule type" value="Genomic_DNA"/>
</dbReference>
<reference evidence="1" key="1">
    <citation type="submission" date="2022-02" db="EMBL/GenBank/DDBJ databases">
        <title>Plant Genome Project.</title>
        <authorList>
            <person name="Zhang R.-G."/>
        </authorList>
    </citation>
    <scope>NUCLEOTIDE SEQUENCE</scope>
    <source>
        <strain evidence="1">AT1</strain>
    </source>
</reference>
<comment type="caution">
    <text evidence="1">The sequence shown here is derived from an EMBL/GenBank/DDBJ whole genome shotgun (WGS) entry which is preliminary data.</text>
</comment>
<evidence type="ECO:0000313" key="2">
    <source>
        <dbReference type="Proteomes" id="UP001062846"/>
    </source>
</evidence>
<evidence type="ECO:0000313" key="1">
    <source>
        <dbReference type="EMBL" id="KAI8557171.1"/>
    </source>
</evidence>
<accession>A0ACC0NV65</accession>
<proteinExistence type="predicted"/>
<sequence>MRRSRTYLMGSGSRRGAGKPLLVKILISFIFHYSVCLFVCIRPLPHEPKVVDPYARWFQKMNRGAADAPEHIRKAAHEWEKMKRARTTTHSPSSSSSSS</sequence>
<gene>
    <name evidence="1" type="ORF">RHMOL_Rhmol05G0315400</name>
</gene>
<name>A0ACC0NV65_RHOML</name>
<organism evidence="1 2">
    <name type="scientific">Rhododendron molle</name>
    <name type="common">Chinese azalea</name>
    <name type="synonym">Azalea mollis</name>
    <dbReference type="NCBI Taxonomy" id="49168"/>
    <lineage>
        <taxon>Eukaryota</taxon>
        <taxon>Viridiplantae</taxon>
        <taxon>Streptophyta</taxon>
        <taxon>Embryophyta</taxon>
        <taxon>Tracheophyta</taxon>
        <taxon>Spermatophyta</taxon>
        <taxon>Magnoliopsida</taxon>
        <taxon>eudicotyledons</taxon>
        <taxon>Gunneridae</taxon>
        <taxon>Pentapetalae</taxon>
        <taxon>asterids</taxon>
        <taxon>Ericales</taxon>
        <taxon>Ericaceae</taxon>
        <taxon>Ericoideae</taxon>
        <taxon>Rhodoreae</taxon>
        <taxon>Rhododendron</taxon>
    </lineage>
</organism>